<protein>
    <submittedName>
        <fullName evidence="2">Uncharacterized protein</fullName>
    </submittedName>
</protein>
<organism evidence="2 3">
    <name type="scientific">Staphylotrichum longicolle</name>
    <dbReference type="NCBI Taxonomy" id="669026"/>
    <lineage>
        <taxon>Eukaryota</taxon>
        <taxon>Fungi</taxon>
        <taxon>Dikarya</taxon>
        <taxon>Ascomycota</taxon>
        <taxon>Pezizomycotina</taxon>
        <taxon>Sordariomycetes</taxon>
        <taxon>Sordariomycetidae</taxon>
        <taxon>Sordariales</taxon>
        <taxon>Chaetomiaceae</taxon>
        <taxon>Staphylotrichum</taxon>
    </lineage>
</organism>
<proteinExistence type="predicted"/>
<accession>A0AAD4I2X6</accession>
<sequence>MNEQYATPTLRQVLTQQKLPVPCRASAAASRNTIGWTWPDLEVAVWDEFNLANLNESYGHILALEVQRPYPRADQLLQGLATNSAADVKELIGWNDGLLRPVLERAKSHLGLYPGTVLHHVHSTADQSVIAKLRNVRQRLTVDHIIGLDDFPIQNLVVGLGRPSRKWSGGTLANQIQSGSVTGELLWPVRQLANICDKAGTRYGYIQTDEELVVFCYSKRGAGWKAAFMPIPWSRHGAEVLTSDLALWWLCMLAMSPSHHRAVTNEEDMVKINDWDLVYQDHLGGWVRRHRYSNFEEPADPPPPPTYETPSPGNQAAFEAGVGLHANKWFDIGNSFDLDYNCMLTHPEADLGPH</sequence>
<comment type="caution">
    <text evidence="2">The sequence shown here is derived from an EMBL/GenBank/DDBJ whole genome shotgun (WGS) entry which is preliminary data.</text>
</comment>
<feature type="region of interest" description="Disordered" evidence="1">
    <location>
        <begin position="294"/>
        <end position="316"/>
    </location>
</feature>
<gene>
    <name evidence="2" type="ORF">NEMBOFW57_002981</name>
</gene>
<evidence type="ECO:0000256" key="1">
    <source>
        <dbReference type="SAM" id="MobiDB-lite"/>
    </source>
</evidence>
<evidence type="ECO:0000313" key="3">
    <source>
        <dbReference type="Proteomes" id="UP001197093"/>
    </source>
</evidence>
<dbReference type="AlphaFoldDB" id="A0AAD4I2X6"/>
<dbReference type="EMBL" id="JAHCVI010000001">
    <property type="protein sequence ID" value="KAG7292936.1"/>
    <property type="molecule type" value="Genomic_DNA"/>
</dbReference>
<keyword evidence="3" id="KW-1185">Reference proteome</keyword>
<dbReference type="Proteomes" id="UP001197093">
    <property type="component" value="Unassembled WGS sequence"/>
</dbReference>
<evidence type="ECO:0000313" key="2">
    <source>
        <dbReference type="EMBL" id="KAG7292936.1"/>
    </source>
</evidence>
<name>A0AAD4I2X6_9PEZI</name>
<reference evidence="2" key="1">
    <citation type="submission" date="2023-02" db="EMBL/GenBank/DDBJ databases">
        <authorList>
            <person name="Palmer J.M."/>
        </authorList>
    </citation>
    <scope>NUCLEOTIDE SEQUENCE</scope>
    <source>
        <strain evidence="2">FW57</strain>
    </source>
</reference>